<dbReference type="PANTHER" id="PTHR47349:SF1">
    <property type="entry name" value="AER328WP"/>
    <property type="match status" value="1"/>
</dbReference>
<evidence type="ECO:0000259" key="1">
    <source>
        <dbReference type="Pfam" id="PF26147"/>
    </source>
</evidence>
<reference evidence="2" key="1">
    <citation type="submission" date="2020-05" db="EMBL/GenBank/DDBJ databases">
        <title>Phylogenomic resolution of chytrid fungi.</title>
        <authorList>
            <person name="Stajich J.E."/>
            <person name="Amses K."/>
            <person name="Simmons R."/>
            <person name="Seto K."/>
            <person name="Myers J."/>
            <person name="Bonds A."/>
            <person name="Quandt C.A."/>
            <person name="Barry K."/>
            <person name="Liu P."/>
            <person name="Grigoriev I."/>
            <person name="Longcore J.E."/>
            <person name="James T.Y."/>
        </authorList>
    </citation>
    <scope>NUCLEOTIDE SEQUENCE</scope>
    <source>
        <strain evidence="2">PLAUS21</strain>
    </source>
</reference>
<dbReference type="AlphaFoldDB" id="A0AAD5UKL8"/>
<dbReference type="InterPro" id="IPR058933">
    <property type="entry name" value="YMC020W-like_ab_hydrolase"/>
</dbReference>
<evidence type="ECO:0000313" key="4">
    <source>
        <dbReference type="Proteomes" id="UP001210925"/>
    </source>
</evidence>
<organism evidence="2 4">
    <name type="scientific">Boothiomyces macroporosus</name>
    <dbReference type="NCBI Taxonomy" id="261099"/>
    <lineage>
        <taxon>Eukaryota</taxon>
        <taxon>Fungi</taxon>
        <taxon>Fungi incertae sedis</taxon>
        <taxon>Chytridiomycota</taxon>
        <taxon>Chytridiomycota incertae sedis</taxon>
        <taxon>Chytridiomycetes</taxon>
        <taxon>Rhizophydiales</taxon>
        <taxon>Terramycetaceae</taxon>
        <taxon>Boothiomyces</taxon>
    </lineage>
</organism>
<gene>
    <name evidence="2" type="ORF">HK103_000274</name>
    <name evidence="3" type="ORF">HK103_000296</name>
</gene>
<keyword evidence="4" id="KW-1185">Reference proteome</keyword>
<name>A0AAD5UKL8_9FUNG</name>
<dbReference type="Pfam" id="PF26147">
    <property type="entry name" value="AB_HYDROLASE_YMC0-YMC35"/>
    <property type="match status" value="1"/>
</dbReference>
<protein>
    <recommendedName>
        <fullName evidence="1">YMC020W-like alpha/beta hydrolase domain-containing protein</fullName>
    </recommendedName>
</protein>
<dbReference type="PANTHER" id="PTHR47349">
    <property type="entry name" value="CHROMOSOME 8, WHOLE GENOME SHOTGUN SEQUENCE"/>
    <property type="match status" value="1"/>
</dbReference>
<dbReference type="EMBL" id="JADGKB010000010">
    <property type="protein sequence ID" value="KAJ3260686.1"/>
    <property type="molecule type" value="Genomic_DNA"/>
</dbReference>
<evidence type="ECO:0000313" key="3">
    <source>
        <dbReference type="EMBL" id="KAJ3260686.1"/>
    </source>
</evidence>
<dbReference type="Proteomes" id="UP001210925">
    <property type="component" value="Unassembled WGS sequence"/>
</dbReference>
<sequence>MFNRIVGEPVGTSDYFIDKMQQATIKYFRERNGIQIEDLSLISLNGEGKIEDRVDLLYSQLNNYMDKIQEADLVLFVAHSQGTPVTALIIERLIENNIINTKKQRTGMMALEYILSNGVRISAVGSWYDQVVPLYSATLQGINHPNVFRALYIHAQDYQPDFLSHLVVFGLKLRNKGLTDYGLITQLSDYLAGNIYGFGTQGHSAIYEELDTYYVSLSWIMGQNKLWDLQQEEIASKFKAPYKTNPFNLPWIIAKLTSDENIKKDQELSNDLKELQELFKIWIPNSQLKELKYSLEMFKAKL</sequence>
<feature type="domain" description="YMC020W-like alpha/beta hydrolase" evidence="1">
    <location>
        <begin position="108"/>
        <end position="256"/>
    </location>
</feature>
<comment type="caution">
    <text evidence="2">The sequence shown here is derived from an EMBL/GenBank/DDBJ whole genome shotgun (WGS) entry which is preliminary data.</text>
</comment>
<dbReference type="InterPro" id="IPR058934">
    <property type="entry name" value="YMC020W-like"/>
</dbReference>
<evidence type="ECO:0000313" key="2">
    <source>
        <dbReference type="EMBL" id="KAJ3260664.1"/>
    </source>
</evidence>
<dbReference type="EMBL" id="JADGKB010000010">
    <property type="protein sequence ID" value="KAJ3260664.1"/>
    <property type="molecule type" value="Genomic_DNA"/>
</dbReference>
<accession>A0AAD5UKL8</accession>
<proteinExistence type="predicted"/>